<keyword evidence="4" id="KW-0326">Glycosidase</keyword>
<keyword evidence="2" id="KW-0472">Membrane</keyword>
<evidence type="ECO:0000259" key="3">
    <source>
        <dbReference type="Pfam" id="PF09992"/>
    </source>
</evidence>
<keyword evidence="2" id="KW-1133">Transmembrane helix</keyword>
<keyword evidence="2" id="KW-0812">Transmembrane</keyword>
<name>A0A846YXN9_9ACTN</name>
<dbReference type="Proteomes" id="UP000579250">
    <property type="component" value="Unassembled WGS sequence"/>
</dbReference>
<evidence type="ECO:0000313" key="5">
    <source>
        <dbReference type="Proteomes" id="UP000579250"/>
    </source>
</evidence>
<protein>
    <submittedName>
        <fullName evidence="4">Phosphodiester glycosidase family protein</fullName>
    </submittedName>
</protein>
<dbReference type="PANTHER" id="PTHR40446:SF2">
    <property type="entry name" value="N-ACETYLGLUCOSAMINE-1-PHOSPHODIESTER ALPHA-N-ACETYLGLUCOSAMINIDASE"/>
    <property type="match status" value="1"/>
</dbReference>
<dbReference type="PANTHER" id="PTHR40446">
    <property type="entry name" value="N-ACETYLGLUCOSAMINE-1-PHOSPHODIESTER ALPHA-N-ACETYLGLUCOSAMINIDASE"/>
    <property type="match status" value="1"/>
</dbReference>
<evidence type="ECO:0000256" key="1">
    <source>
        <dbReference type="SAM" id="MobiDB-lite"/>
    </source>
</evidence>
<feature type="transmembrane region" description="Helical" evidence="2">
    <location>
        <begin position="12"/>
        <end position="35"/>
    </location>
</feature>
<sequence>MGSVLRGGAWRVVGVWGAGLVVAVLVAGVGGAPAWADEAPPPGVDGAGSGERPDARALPASAEVGDVRFTSSERIAPGVRFRTFETSGGGGRVLGDLLDADLRNPKVSVGLLRPPVVAARRTVSDMADGQRAVAGVNGDFFNVSETHPGVAATGSSSGAEVVDGRPLKGAVPDGQRFGPALPVGASGESVIGVAGDRRGHVARLRLTGVVRSGKTSIALRGLNQYALQVGSVGVFDSRWGAVSRRRAVCGTDEARGAPCSTNTAEVTVRQGAVAGVSDVVGAGAIPEGTTVLVGREKGADALRRLRPGDRVRVSYRFTGPIRFRFAVGGFPILRDGEPLDGLSPRGPAPRTAAGVSRDGRHLYLVVVDGRSERSGGLTLAELASLLDEAGLDDAVNLDGGGSSTLVTRLPGAASVTVRNVPSGGGERAVANGIGVFCAGAMSRVSCPGGVCRGRR</sequence>
<dbReference type="EMBL" id="JAAXPI010000003">
    <property type="protein sequence ID" value="NKZ02946.1"/>
    <property type="molecule type" value="Genomic_DNA"/>
</dbReference>
<gene>
    <name evidence="4" type="ORF">HGB48_04155</name>
</gene>
<dbReference type="GO" id="GO:0016798">
    <property type="term" value="F:hydrolase activity, acting on glycosyl bonds"/>
    <property type="evidence" value="ECO:0007669"/>
    <property type="project" value="UniProtKB-KW"/>
</dbReference>
<dbReference type="RefSeq" id="WP_083946688.1">
    <property type="nucleotide sequence ID" value="NZ_JAAXPI010000003.1"/>
</dbReference>
<dbReference type="AlphaFoldDB" id="A0A846YXN9"/>
<evidence type="ECO:0000313" key="4">
    <source>
        <dbReference type="EMBL" id="NKZ02946.1"/>
    </source>
</evidence>
<organism evidence="4 5">
    <name type="scientific">Actinomadura latina</name>
    <dbReference type="NCBI Taxonomy" id="163603"/>
    <lineage>
        <taxon>Bacteria</taxon>
        <taxon>Bacillati</taxon>
        <taxon>Actinomycetota</taxon>
        <taxon>Actinomycetes</taxon>
        <taxon>Streptosporangiales</taxon>
        <taxon>Thermomonosporaceae</taxon>
        <taxon>Actinomadura</taxon>
    </lineage>
</organism>
<proteinExistence type="predicted"/>
<feature type="region of interest" description="Disordered" evidence="1">
    <location>
        <begin position="35"/>
        <end position="58"/>
    </location>
</feature>
<evidence type="ECO:0000256" key="2">
    <source>
        <dbReference type="SAM" id="Phobius"/>
    </source>
</evidence>
<dbReference type="InterPro" id="IPR018711">
    <property type="entry name" value="NAGPA"/>
</dbReference>
<comment type="caution">
    <text evidence="4">The sequence shown here is derived from an EMBL/GenBank/DDBJ whole genome shotgun (WGS) entry which is preliminary data.</text>
</comment>
<keyword evidence="5" id="KW-1185">Reference proteome</keyword>
<dbReference type="Pfam" id="PF09992">
    <property type="entry name" value="NAGPA"/>
    <property type="match status" value="1"/>
</dbReference>
<feature type="domain" description="Phosphodiester glycosidase" evidence="3">
    <location>
        <begin position="263"/>
        <end position="436"/>
    </location>
</feature>
<keyword evidence="4" id="KW-0378">Hydrolase</keyword>
<reference evidence="4 5" key="1">
    <citation type="submission" date="2020-04" db="EMBL/GenBank/DDBJ databases">
        <title>MicrobeNet Type strains.</title>
        <authorList>
            <person name="Nicholson A.C."/>
        </authorList>
    </citation>
    <scope>NUCLEOTIDE SEQUENCE [LARGE SCALE GENOMIC DNA]</scope>
    <source>
        <strain evidence="4 5">ATCC BAA-277</strain>
    </source>
</reference>
<accession>A0A846YXN9</accession>